<dbReference type="RefSeq" id="WP_045166047.1">
    <property type="nucleotide sequence ID" value="NZ_CP113864.1"/>
</dbReference>
<reference evidence="1" key="1">
    <citation type="submission" date="2022-12" db="EMBL/GenBank/DDBJ databases">
        <authorList>
            <person name="Bing R.G."/>
            <person name="Willard D.J."/>
            <person name="Manesh M.J.H."/>
            <person name="Laemthong T."/>
            <person name="Crosby J.R."/>
            <person name="Kelly R.M."/>
        </authorList>
    </citation>
    <scope>NUCLEOTIDE SEQUENCE</scope>
    <source>
        <strain evidence="1">DSM 8991</strain>
    </source>
</reference>
<organism evidence="1 2">
    <name type="scientific">Caldicellulosiruptor naganoensis</name>
    <dbReference type="NCBI Taxonomy" id="29324"/>
    <lineage>
        <taxon>Bacteria</taxon>
        <taxon>Bacillati</taxon>
        <taxon>Bacillota</taxon>
        <taxon>Bacillota incertae sedis</taxon>
        <taxon>Caldicellulosiruptorales</taxon>
        <taxon>Caldicellulosiruptoraceae</taxon>
        <taxon>Caldicellulosiruptor</taxon>
    </lineage>
</organism>
<evidence type="ECO:0000313" key="2">
    <source>
        <dbReference type="Proteomes" id="UP001164745"/>
    </source>
</evidence>
<keyword evidence="2" id="KW-1185">Reference proteome</keyword>
<name>A0ABY7BFF6_9FIRM</name>
<dbReference type="EMBL" id="CP113864">
    <property type="protein sequence ID" value="WAM31549.1"/>
    <property type="molecule type" value="Genomic_DNA"/>
</dbReference>
<evidence type="ECO:0000313" key="1">
    <source>
        <dbReference type="EMBL" id="WAM31549.1"/>
    </source>
</evidence>
<evidence type="ECO:0008006" key="3">
    <source>
        <dbReference type="Google" id="ProtNLM"/>
    </source>
</evidence>
<sequence>MIQEQKSITLNLYCDEVKECSLKIAKLGIYEKWSYIGMLIVPEFVSNDLSQDLFNLRCLADPPKVWGSCSNYCKYHELNNSEIHYEETSNTVKFKIARNWVQYWVKDKEKIYFYILGINLSKLDLNKFGPKEQQDRHSTIYNRFFRTAIKKALKRFFSEYDAIIVDNIYHDKGNLEDHEYFSWHSIYKIESEEDKIYFNNPQIVFLDSDHRSEKGDPVHSQFIQLIDIILGCVVNCLHYNSTNKNKYELASIAYEIVHRIVQRPNNKNSRYNYVKRQAIEFFPKEDLRGLDENSLEYKFKRFNQFYTNRKLLIEERRTGQISFFD</sequence>
<gene>
    <name evidence="1" type="ORF">OTJ99_002447</name>
</gene>
<proteinExistence type="predicted"/>
<protein>
    <recommendedName>
        <fullName evidence="3">DUF3800 domain-containing protein</fullName>
    </recommendedName>
</protein>
<accession>A0ABY7BFF6</accession>
<dbReference type="Proteomes" id="UP001164745">
    <property type="component" value="Chromosome"/>
</dbReference>